<keyword evidence="1" id="KW-1133">Transmembrane helix</keyword>
<feature type="transmembrane region" description="Helical" evidence="1">
    <location>
        <begin position="12"/>
        <end position="30"/>
    </location>
</feature>
<dbReference type="EMBL" id="QICQ01000025">
    <property type="protein sequence ID" value="PXV79086.1"/>
    <property type="molecule type" value="Genomic_DNA"/>
</dbReference>
<evidence type="ECO:0000313" key="2">
    <source>
        <dbReference type="EMBL" id="PXV79086.1"/>
    </source>
</evidence>
<dbReference type="RefSeq" id="WP_011630694.1">
    <property type="nucleotide sequence ID" value="NZ_QICQ01000025.1"/>
</dbReference>
<comment type="caution">
    <text evidence="2">The sequence shown here is derived from an EMBL/GenBank/DDBJ whole genome shotgun (WGS) entry which is preliminary data.</text>
</comment>
<gene>
    <name evidence="2" type="ORF">C8R14_12521</name>
</gene>
<reference evidence="2 3" key="1">
    <citation type="submission" date="2018-04" db="EMBL/GenBank/DDBJ databases">
        <title>Active sludge and wastewater microbial communities from Klosterneuburg, Austria.</title>
        <authorList>
            <person name="Wagner M."/>
        </authorList>
    </citation>
    <scope>NUCLEOTIDE SEQUENCE [LARGE SCALE GENOMIC DNA]</scope>
    <source>
        <strain evidence="2 3">Nm 57</strain>
    </source>
</reference>
<sequence>MKNIIPPRGDLLPLAYFLGLILAFNMAALWMPMWARAAYCAWLAVGVAALVDAGKEPGLPGTFMRNLRRILRAHLWPLYL</sequence>
<keyword evidence="1" id="KW-0812">Transmembrane</keyword>
<dbReference type="Proteomes" id="UP000247780">
    <property type="component" value="Unassembled WGS sequence"/>
</dbReference>
<accession>A0ABX5M655</accession>
<name>A0ABX5M655_9PROT</name>
<keyword evidence="1" id="KW-0472">Membrane</keyword>
<evidence type="ECO:0000256" key="1">
    <source>
        <dbReference type="SAM" id="Phobius"/>
    </source>
</evidence>
<proteinExistence type="predicted"/>
<organism evidence="2 3">
    <name type="scientific">Nitrosomonas eutropha</name>
    <dbReference type="NCBI Taxonomy" id="916"/>
    <lineage>
        <taxon>Bacteria</taxon>
        <taxon>Pseudomonadati</taxon>
        <taxon>Pseudomonadota</taxon>
        <taxon>Betaproteobacteria</taxon>
        <taxon>Nitrosomonadales</taxon>
        <taxon>Nitrosomonadaceae</taxon>
        <taxon>Nitrosomonas</taxon>
    </lineage>
</organism>
<protein>
    <submittedName>
        <fullName evidence="2">Uncharacterized protein</fullName>
    </submittedName>
</protein>
<keyword evidence="3" id="KW-1185">Reference proteome</keyword>
<evidence type="ECO:0000313" key="3">
    <source>
        <dbReference type="Proteomes" id="UP000247780"/>
    </source>
</evidence>